<evidence type="ECO:0000313" key="3">
    <source>
        <dbReference type="Proteomes" id="UP000199068"/>
    </source>
</evidence>
<accession>A0A1G9HY11</accession>
<feature type="transmembrane region" description="Helical" evidence="1">
    <location>
        <begin position="102"/>
        <end position="119"/>
    </location>
</feature>
<dbReference type="AlphaFoldDB" id="A0A1G9HY11"/>
<dbReference type="PANTHER" id="PTHR35867:SF1">
    <property type="entry name" value="PROTEIN RSEC"/>
    <property type="match status" value="1"/>
</dbReference>
<reference evidence="2 3" key="1">
    <citation type="submission" date="2016-10" db="EMBL/GenBank/DDBJ databases">
        <authorList>
            <person name="de Groot N.N."/>
        </authorList>
    </citation>
    <scope>NUCLEOTIDE SEQUENCE [LARGE SCALE GENOMIC DNA]</scope>
    <source>
        <strain evidence="2 3">DSM 797</strain>
    </source>
</reference>
<dbReference type="Pfam" id="PF04246">
    <property type="entry name" value="RseC_MucC"/>
    <property type="match status" value="1"/>
</dbReference>
<keyword evidence="1" id="KW-0472">Membrane</keyword>
<organism evidence="2 3">
    <name type="scientific">Romboutsia lituseburensis DSM 797</name>
    <dbReference type="NCBI Taxonomy" id="1121325"/>
    <lineage>
        <taxon>Bacteria</taxon>
        <taxon>Bacillati</taxon>
        <taxon>Bacillota</taxon>
        <taxon>Clostridia</taxon>
        <taxon>Peptostreptococcales</taxon>
        <taxon>Peptostreptococcaceae</taxon>
        <taxon>Romboutsia</taxon>
    </lineage>
</organism>
<dbReference type="STRING" id="1121325.SAMN04515677_10122"/>
<proteinExistence type="predicted"/>
<keyword evidence="1" id="KW-1133">Transmembrane helix</keyword>
<name>A0A1G9HY11_9FIRM</name>
<keyword evidence="3" id="KW-1185">Reference proteome</keyword>
<dbReference type="Proteomes" id="UP000199068">
    <property type="component" value="Unassembled WGS sequence"/>
</dbReference>
<dbReference type="PIRSF" id="PIRSF004923">
    <property type="entry name" value="RseC"/>
    <property type="match status" value="1"/>
</dbReference>
<feature type="transmembrane region" description="Helical" evidence="1">
    <location>
        <begin position="69"/>
        <end position="90"/>
    </location>
</feature>
<dbReference type="PANTHER" id="PTHR35867">
    <property type="entry name" value="PROTEIN RSEC"/>
    <property type="match status" value="1"/>
</dbReference>
<sequence>MKNQEVGYVIEIENNTAKVKVGRHSDCKNCGGCPGNNSLILNVQNPLGAKVGQKVIFESKKNKMLSSVYIVYIQPIIFTFIGIILGYFIATYIHKSIQTYEIILGSIFFILSLIYIRFIELEAKKDEDNIPIITKILS</sequence>
<dbReference type="InterPro" id="IPR026268">
    <property type="entry name" value="RseC"/>
</dbReference>
<dbReference type="RefSeq" id="WP_092721666.1">
    <property type="nucleotide sequence ID" value="NZ_FNGW01000001.1"/>
</dbReference>
<dbReference type="InterPro" id="IPR007359">
    <property type="entry name" value="SigmaE_reg_RseC_MucC"/>
</dbReference>
<dbReference type="EMBL" id="FNGW01000001">
    <property type="protein sequence ID" value="SDL17851.1"/>
    <property type="molecule type" value="Genomic_DNA"/>
</dbReference>
<evidence type="ECO:0000313" key="2">
    <source>
        <dbReference type="EMBL" id="SDL17851.1"/>
    </source>
</evidence>
<protein>
    <submittedName>
        <fullName evidence="2">Positive regulator of sigma(E), RseC/MucC</fullName>
    </submittedName>
</protein>
<keyword evidence="1" id="KW-0812">Transmembrane</keyword>
<gene>
    <name evidence="2" type="ORF">SAMN04515677_10122</name>
</gene>
<evidence type="ECO:0000256" key="1">
    <source>
        <dbReference type="SAM" id="Phobius"/>
    </source>
</evidence>